<dbReference type="Pfam" id="PF02311">
    <property type="entry name" value="AraC_binding"/>
    <property type="match status" value="1"/>
</dbReference>
<dbReference type="Gene3D" id="1.10.10.60">
    <property type="entry name" value="Homeodomain-like"/>
    <property type="match status" value="2"/>
</dbReference>
<dbReference type="InterPro" id="IPR009057">
    <property type="entry name" value="Homeodomain-like_sf"/>
</dbReference>
<dbReference type="RefSeq" id="WP_142929917.1">
    <property type="nucleotide sequence ID" value="NZ_ML660113.1"/>
</dbReference>
<dbReference type="PANTHER" id="PTHR43280">
    <property type="entry name" value="ARAC-FAMILY TRANSCRIPTIONAL REGULATOR"/>
    <property type="match status" value="1"/>
</dbReference>
<dbReference type="PRINTS" id="PR00032">
    <property type="entry name" value="HTHARAC"/>
</dbReference>
<dbReference type="PROSITE" id="PS00041">
    <property type="entry name" value="HTH_ARAC_FAMILY_1"/>
    <property type="match status" value="1"/>
</dbReference>
<organism evidence="7 8">
    <name type="scientific">Exilibacterium tricleocarpae</name>
    <dbReference type="NCBI Taxonomy" id="2591008"/>
    <lineage>
        <taxon>Bacteria</taxon>
        <taxon>Pseudomonadati</taxon>
        <taxon>Pseudomonadota</taxon>
        <taxon>Gammaproteobacteria</taxon>
        <taxon>Cellvibrionales</taxon>
        <taxon>Cellvibrionaceae</taxon>
        <taxon>Exilibacterium</taxon>
    </lineage>
</organism>
<evidence type="ECO:0000313" key="7">
    <source>
        <dbReference type="EMBL" id="TQV66968.1"/>
    </source>
</evidence>
<feature type="domain" description="HTH araC/xylS-type" evidence="6">
    <location>
        <begin position="214"/>
        <end position="312"/>
    </location>
</feature>
<feature type="region of interest" description="Disordered" evidence="5">
    <location>
        <begin position="126"/>
        <end position="147"/>
    </location>
</feature>
<evidence type="ECO:0000256" key="3">
    <source>
        <dbReference type="ARBA" id="ARBA00023159"/>
    </source>
</evidence>
<name>A0A545SPQ6_9GAMM</name>
<accession>A0A545SPQ6</accession>
<keyword evidence="4" id="KW-0804">Transcription</keyword>
<evidence type="ECO:0000256" key="1">
    <source>
        <dbReference type="ARBA" id="ARBA00023015"/>
    </source>
</evidence>
<dbReference type="InterPro" id="IPR037923">
    <property type="entry name" value="HTH-like"/>
</dbReference>
<evidence type="ECO:0000259" key="6">
    <source>
        <dbReference type="PROSITE" id="PS01124"/>
    </source>
</evidence>
<reference evidence="7 8" key="1">
    <citation type="submission" date="2019-06" db="EMBL/GenBank/DDBJ databases">
        <title>Whole genome sequence for Cellvibrionaceae sp. R142.</title>
        <authorList>
            <person name="Wang G."/>
        </authorList>
    </citation>
    <scope>NUCLEOTIDE SEQUENCE [LARGE SCALE GENOMIC DNA]</scope>
    <source>
        <strain evidence="7 8">R142</strain>
    </source>
</reference>
<gene>
    <name evidence="7" type="ORF">FKG94_26230</name>
</gene>
<dbReference type="Gene3D" id="2.60.120.280">
    <property type="entry name" value="Regulatory protein AraC"/>
    <property type="match status" value="1"/>
</dbReference>
<keyword evidence="3" id="KW-0010">Activator</keyword>
<dbReference type="Proteomes" id="UP000319732">
    <property type="component" value="Unassembled WGS sequence"/>
</dbReference>
<dbReference type="GO" id="GO:0043565">
    <property type="term" value="F:sequence-specific DNA binding"/>
    <property type="evidence" value="ECO:0007669"/>
    <property type="project" value="InterPro"/>
</dbReference>
<proteinExistence type="predicted"/>
<evidence type="ECO:0000256" key="2">
    <source>
        <dbReference type="ARBA" id="ARBA00023125"/>
    </source>
</evidence>
<feature type="compositionally biased region" description="Polar residues" evidence="5">
    <location>
        <begin position="132"/>
        <end position="147"/>
    </location>
</feature>
<dbReference type="CDD" id="cd06986">
    <property type="entry name" value="cupin_MmsR-like_N"/>
    <property type="match status" value="1"/>
</dbReference>
<dbReference type="InterPro" id="IPR020449">
    <property type="entry name" value="Tscrpt_reg_AraC-type_HTH"/>
</dbReference>
<dbReference type="InterPro" id="IPR003313">
    <property type="entry name" value="AraC-bd"/>
</dbReference>
<evidence type="ECO:0000256" key="4">
    <source>
        <dbReference type="ARBA" id="ARBA00023163"/>
    </source>
</evidence>
<sequence length="315" mass="36658">MNITSDWPLPPDGIRFLMPQQQLQRLTRHALTRALYPIAMGYYPVAQHHQMRRRQHDNYLLIYCSAGGGQLQTDHRTAPVSAGDLVLLPKHSRHFYRSDARRPWTIYWLHFDGELARAFCRQLQRPGDEQGNEQNSNQDVHQTDEQNAQQNIHQNIGIQPRLISAFGELAELRSSRYQLPNLIYACHQLQALLSYLALLLRQHDLSAHKTLDWARVQAAMQAHKHDHLSLDTLAAEVQLSKYHFSKKFKQFTGQSPIQYFINMKMQYACDLLDAGNQPVKQVAISLGYEDVYYFSRLFKKVIGLSPDQYRKSKYR</sequence>
<comment type="caution">
    <text evidence="7">The sequence shown here is derived from an EMBL/GenBank/DDBJ whole genome shotgun (WGS) entry which is preliminary data.</text>
</comment>
<dbReference type="SMART" id="SM00342">
    <property type="entry name" value="HTH_ARAC"/>
    <property type="match status" value="1"/>
</dbReference>
<dbReference type="OrthoDB" id="9803764at2"/>
<dbReference type="PROSITE" id="PS01124">
    <property type="entry name" value="HTH_ARAC_FAMILY_2"/>
    <property type="match status" value="1"/>
</dbReference>
<evidence type="ECO:0000313" key="8">
    <source>
        <dbReference type="Proteomes" id="UP000319732"/>
    </source>
</evidence>
<dbReference type="InterPro" id="IPR018062">
    <property type="entry name" value="HTH_AraC-typ_CS"/>
</dbReference>
<dbReference type="SUPFAM" id="SSF51215">
    <property type="entry name" value="Regulatory protein AraC"/>
    <property type="match status" value="1"/>
</dbReference>
<protein>
    <submittedName>
        <fullName evidence="7">AraC family transcriptional regulator</fullName>
    </submittedName>
</protein>
<dbReference type="EMBL" id="VHSG01000037">
    <property type="protein sequence ID" value="TQV66968.1"/>
    <property type="molecule type" value="Genomic_DNA"/>
</dbReference>
<dbReference type="PANTHER" id="PTHR43280:SF30">
    <property type="entry name" value="MMSAB OPERON REGULATORY PROTEIN"/>
    <property type="match status" value="1"/>
</dbReference>
<dbReference type="AlphaFoldDB" id="A0A545SPQ6"/>
<dbReference type="InterPro" id="IPR018060">
    <property type="entry name" value="HTH_AraC"/>
</dbReference>
<dbReference type="Pfam" id="PF12833">
    <property type="entry name" value="HTH_18"/>
    <property type="match status" value="1"/>
</dbReference>
<keyword evidence="8" id="KW-1185">Reference proteome</keyword>
<dbReference type="SUPFAM" id="SSF46689">
    <property type="entry name" value="Homeodomain-like"/>
    <property type="match status" value="2"/>
</dbReference>
<evidence type="ECO:0000256" key="5">
    <source>
        <dbReference type="SAM" id="MobiDB-lite"/>
    </source>
</evidence>
<dbReference type="GO" id="GO:0003700">
    <property type="term" value="F:DNA-binding transcription factor activity"/>
    <property type="evidence" value="ECO:0007669"/>
    <property type="project" value="InterPro"/>
</dbReference>
<keyword evidence="1" id="KW-0805">Transcription regulation</keyword>
<keyword evidence="2" id="KW-0238">DNA-binding</keyword>